<sequence>MTRFRDRWPNLARTVLPADDADRVLWYGLLVVLGAAALTLSAKVQIPFWPTPFTMQTLVVLLIGAVFGLRLGIATVAVYLAEGAVGWPVFAGGGGYAYFLGPTGGFLIGFLVAVAVVGYLAEHGFDRRWHTALIAFLAGDAVLFAFGLAWLIYLFGVADAISIGLTPFLLAEAVKITVAMAALPFAWKLVGPRFGYRH</sequence>
<dbReference type="GO" id="GO:0005886">
    <property type="term" value="C:plasma membrane"/>
    <property type="evidence" value="ECO:0007669"/>
    <property type="project" value="UniProtKB-SubCell"/>
</dbReference>
<feature type="transmembrane region" description="Helical" evidence="3">
    <location>
        <begin position="96"/>
        <end position="121"/>
    </location>
</feature>
<dbReference type="GO" id="GO:0015225">
    <property type="term" value="F:biotin transmembrane transporter activity"/>
    <property type="evidence" value="ECO:0007669"/>
    <property type="project" value="UniProtKB-UniRule"/>
</dbReference>
<dbReference type="Proteomes" id="UP001320898">
    <property type="component" value="Unassembled WGS sequence"/>
</dbReference>
<dbReference type="InterPro" id="IPR003784">
    <property type="entry name" value="BioY"/>
</dbReference>
<keyword evidence="2" id="KW-1003">Cell membrane</keyword>
<keyword evidence="2 3" id="KW-0472">Membrane</keyword>
<dbReference type="EMBL" id="JALIDZ010000002">
    <property type="protein sequence ID" value="MCT8971317.1"/>
    <property type="molecule type" value="Genomic_DNA"/>
</dbReference>
<feature type="transmembrane region" description="Helical" evidence="3">
    <location>
        <begin position="24"/>
        <end position="46"/>
    </location>
</feature>
<dbReference type="AlphaFoldDB" id="A0AAW5QVW8"/>
<evidence type="ECO:0000256" key="2">
    <source>
        <dbReference type="PIRNR" id="PIRNR016661"/>
    </source>
</evidence>
<evidence type="ECO:0000313" key="4">
    <source>
        <dbReference type="EMBL" id="MCT8971317.1"/>
    </source>
</evidence>
<evidence type="ECO:0000256" key="1">
    <source>
        <dbReference type="ARBA" id="ARBA00010692"/>
    </source>
</evidence>
<dbReference type="PIRSF" id="PIRSF016661">
    <property type="entry name" value="BioY"/>
    <property type="match status" value="1"/>
</dbReference>
<dbReference type="Gene3D" id="1.10.1760.20">
    <property type="match status" value="1"/>
</dbReference>
<comment type="subcellular location">
    <subcellularLocation>
        <location evidence="2">Cell membrane</location>
        <topology evidence="2">Multi-pass membrane protein</topology>
    </subcellularLocation>
</comment>
<feature type="transmembrane region" description="Helical" evidence="3">
    <location>
        <begin position="58"/>
        <end position="81"/>
    </location>
</feature>
<proteinExistence type="inferred from homology"/>
<reference evidence="4 5" key="1">
    <citation type="submission" date="2022-04" db="EMBL/GenBank/DDBJ databases">
        <authorList>
            <person name="Ye Y.-Q."/>
            <person name="Du Z.-J."/>
        </authorList>
    </citation>
    <scope>NUCLEOTIDE SEQUENCE [LARGE SCALE GENOMIC DNA]</scope>
    <source>
        <strain evidence="4 5">A6E488</strain>
    </source>
</reference>
<evidence type="ECO:0000313" key="5">
    <source>
        <dbReference type="Proteomes" id="UP001320898"/>
    </source>
</evidence>
<organism evidence="4 5">
    <name type="scientific">Microbaculum marinisediminis</name>
    <dbReference type="NCBI Taxonomy" id="2931392"/>
    <lineage>
        <taxon>Bacteria</taxon>
        <taxon>Pseudomonadati</taxon>
        <taxon>Pseudomonadota</taxon>
        <taxon>Alphaproteobacteria</taxon>
        <taxon>Hyphomicrobiales</taxon>
        <taxon>Tepidamorphaceae</taxon>
        <taxon>Microbaculum</taxon>
    </lineage>
</organism>
<keyword evidence="5" id="KW-1185">Reference proteome</keyword>
<name>A0AAW5QVW8_9HYPH</name>
<feature type="transmembrane region" description="Helical" evidence="3">
    <location>
        <begin position="168"/>
        <end position="190"/>
    </location>
</feature>
<comment type="caution">
    <text evidence="4">The sequence shown here is derived from an EMBL/GenBank/DDBJ whole genome shotgun (WGS) entry which is preliminary data.</text>
</comment>
<dbReference type="PANTHER" id="PTHR34295:SF1">
    <property type="entry name" value="BIOTIN TRANSPORTER BIOY"/>
    <property type="match status" value="1"/>
</dbReference>
<dbReference type="RefSeq" id="WP_261614882.1">
    <property type="nucleotide sequence ID" value="NZ_JALIDZ010000002.1"/>
</dbReference>
<gene>
    <name evidence="4" type="ORF">MUB46_05525</name>
</gene>
<evidence type="ECO:0000256" key="3">
    <source>
        <dbReference type="SAM" id="Phobius"/>
    </source>
</evidence>
<keyword evidence="2" id="KW-0813">Transport</keyword>
<keyword evidence="3" id="KW-0812">Transmembrane</keyword>
<dbReference type="PANTHER" id="PTHR34295">
    <property type="entry name" value="BIOTIN TRANSPORTER BIOY"/>
    <property type="match status" value="1"/>
</dbReference>
<keyword evidence="3" id="KW-1133">Transmembrane helix</keyword>
<feature type="transmembrane region" description="Helical" evidence="3">
    <location>
        <begin position="133"/>
        <end position="156"/>
    </location>
</feature>
<accession>A0AAW5QVW8</accession>
<dbReference type="Pfam" id="PF02632">
    <property type="entry name" value="BioY"/>
    <property type="match status" value="1"/>
</dbReference>
<protein>
    <recommendedName>
        <fullName evidence="2">Biotin transporter</fullName>
    </recommendedName>
</protein>
<comment type="similarity">
    <text evidence="1 2">Belongs to the BioY family.</text>
</comment>